<evidence type="ECO:0000256" key="2">
    <source>
        <dbReference type="ARBA" id="ARBA00022737"/>
    </source>
</evidence>
<dbReference type="SUPFAM" id="SSF52058">
    <property type="entry name" value="L domain-like"/>
    <property type="match status" value="1"/>
</dbReference>
<evidence type="ECO:0000256" key="3">
    <source>
        <dbReference type="SAM" id="MobiDB-lite"/>
    </source>
</evidence>
<protein>
    <recommendedName>
        <fullName evidence="6">Ig-like domain-containing protein</fullName>
    </recommendedName>
</protein>
<accession>A0A2T3AUY5</accession>
<feature type="region of interest" description="Disordered" evidence="3">
    <location>
        <begin position="108"/>
        <end position="132"/>
    </location>
</feature>
<feature type="region of interest" description="Disordered" evidence="3">
    <location>
        <begin position="1"/>
        <end position="96"/>
    </location>
</feature>
<sequence>MAEDLTLPRLAWDPSTGSILNNRPRKRARLSPLPSSDPPVFSSDDDPSADNYTQDRHKKIYRGPWYRLQPASESGSLHPDSNHDSQKPGSKKSKRTFERRFDSGVWLGSDGTDVTDGTDVDETTEGLGTFSGATTALPMRQSRAIRAFRTPQNFTLSAEEELAQREIELCLDDGNETIDLSSRELTSLSNATIRPLAAFTRVPPVTEGVFARIEPMLKIFLASNRLSKLPEELFNLEHLTVLSLRSNRIYELPPAIGRLHNLTELNISQNRLQYLPFEILDLFSDTSHLQSFQIHPNLFHEPQYPAVENSGTHPEEGEVAEETVSGNSTTPRHRATYGVSPDERQRTWHPQWRVSYRCRTEVRYLDINGAHIKGPTLSNHTLFGPRKFPSGIPIVGANDIPTPPTPRGNDISRVPSLLEVALNACSRTPHLPYLASELPEDCPESFSGLLALVAEKKESGGSKCTICKRNFIIPRTEWIEWWEITKAPENEGAVSAASPRKPVENERDVIESMVPLIRRGCSWLCVPRNVALEGEGMDVDA</sequence>
<dbReference type="RefSeq" id="XP_024718477.1">
    <property type="nucleotide sequence ID" value="XM_024867697.1"/>
</dbReference>
<organism evidence="4 5">
    <name type="scientific">Amorphotheca resinae ATCC 22711</name>
    <dbReference type="NCBI Taxonomy" id="857342"/>
    <lineage>
        <taxon>Eukaryota</taxon>
        <taxon>Fungi</taxon>
        <taxon>Dikarya</taxon>
        <taxon>Ascomycota</taxon>
        <taxon>Pezizomycotina</taxon>
        <taxon>Leotiomycetes</taxon>
        <taxon>Helotiales</taxon>
        <taxon>Amorphothecaceae</taxon>
        <taxon>Amorphotheca</taxon>
    </lineage>
</organism>
<name>A0A2T3AUY5_AMORE</name>
<dbReference type="Proteomes" id="UP000241818">
    <property type="component" value="Unassembled WGS sequence"/>
</dbReference>
<dbReference type="InterPro" id="IPR001611">
    <property type="entry name" value="Leu-rich_rpt"/>
</dbReference>
<dbReference type="InterPro" id="IPR003591">
    <property type="entry name" value="Leu-rich_rpt_typical-subtyp"/>
</dbReference>
<dbReference type="InParanoid" id="A0A2T3AUY5"/>
<dbReference type="GO" id="GO:0005737">
    <property type="term" value="C:cytoplasm"/>
    <property type="evidence" value="ECO:0007669"/>
    <property type="project" value="TreeGrafter"/>
</dbReference>
<evidence type="ECO:0008006" key="6">
    <source>
        <dbReference type="Google" id="ProtNLM"/>
    </source>
</evidence>
<dbReference type="SMART" id="SM00369">
    <property type="entry name" value="LRR_TYP"/>
    <property type="match status" value="2"/>
</dbReference>
<dbReference type="InterPro" id="IPR032675">
    <property type="entry name" value="LRR_dom_sf"/>
</dbReference>
<dbReference type="PANTHER" id="PTHR48051">
    <property type="match status" value="1"/>
</dbReference>
<dbReference type="AlphaFoldDB" id="A0A2T3AUY5"/>
<gene>
    <name evidence="4" type="ORF">M430DRAFT_44393</name>
</gene>
<reference evidence="4 5" key="1">
    <citation type="journal article" date="2018" name="New Phytol.">
        <title>Comparative genomics and transcriptomics depict ericoid mycorrhizal fungi as versatile saprotrophs and plant mutualists.</title>
        <authorList>
            <person name="Martino E."/>
            <person name="Morin E."/>
            <person name="Grelet G.A."/>
            <person name="Kuo A."/>
            <person name="Kohler A."/>
            <person name="Daghino S."/>
            <person name="Barry K.W."/>
            <person name="Cichocki N."/>
            <person name="Clum A."/>
            <person name="Dockter R.B."/>
            <person name="Hainaut M."/>
            <person name="Kuo R.C."/>
            <person name="LaButti K."/>
            <person name="Lindahl B.D."/>
            <person name="Lindquist E.A."/>
            <person name="Lipzen A."/>
            <person name="Khouja H.R."/>
            <person name="Magnuson J."/>
            <person name="Murat C."/>
            <person name="Ohm R.A."/>
            <person name="Singer S.W."/>
            <person name="Spatafora J.W."/>
            <person name="Wang M."/>
            <person name="Veneault-Fourrey C."/>
            <person name="Henrissat B."/>
            <person name="Grigoriev I.V."/>
            <person name="Martin F.M."/>
            <person name="Perotto S."/>
        </authorList>
    </citation>
    <scope>NUCLEOTIDE SEQUENCE [LARGE SCALE GENOMIC DNA]</scope>
    <source>
        <strain evidence="4 5">ATCC 22711</strain>
    </source>
</reference>
<evidence type="ECO:0000313" key="5">
    <source>
        <dbReference type="Proteomes" id="UP000241818"/>
    </source>
</evidence>
<dbReference type="Gene3D" id="3.80.10.10">
    <property type="entry name" value="Ribonuclease Inhibitor"/>
    <property type="match status" value="1"/>
</dbReference>
<dbReference type="EMBL" id="KZ679015">
    <property type="protein sequence ID" value="PSS12479.1"/>
    <property type="molecule type" value="Genomic_DNA"/>
</dbReference>
<dbReference type="InterPro" id="IPR050216">
    <property type="entry name" value="LRR_domain-containing"/>
</dbReference>
<proteinExistence type="predicted"/>
<feature type="compositionally biased region" description="Low complexity" evidence="3">
    <location>
        <begin position="31"/>
        <end position="42"/>
    </location>
</feature>
<dbReference type="OrthoDB" id="1517790at2759"/>
<keyword evidence="5" id="KW-1185">Reference proteome</keyword>
<evidence type="ECO:0000256" key="1">
    <source>
        <dbReference type="ARBA" id="ARBA00022614"/>
    </source>
</evidence>
<keyword evidence="2" id="KW-0677">Repeat</keyword>
<feature type="region of interest" description="Disordered" evidence="3">
    <location>
        <begin position="307"/>
        <end position="344"/>
    </location>
</feature>
<evidence type="ECO:0000313" key="4">
    <source>
        <dbReference type="EMBL" id="PSS12479.1"/>
    </source>
</evidence>
<dbReference type="GeneID" id="36575778"/>
<dbReference type="PANTHER" id="PTHR48051:SF36">
    <property type="entry name" value="CASPASE FAMILY P20 DOMAIN-CONTAINING PROTEIN"/>
    <property type="match status" value="1"/>
</dbReference>
<dbReference type="STRING" id="857342.A0A2T3AUY5"/>
<keyword evidence="1" id="KW-0433">Leucine-rich repeat</keyword>
<dbReference type="Pfam" id="PF13855">
    <property type="entry name" value="LRR_8"/>
    <property type="match status" value="1"/>
</dbReference>